<evidence type="ECO:0000313" key="5">
    <source>
        <dbReference type="Proteomes" id="UP000040453"/>
    </source>
</evidence>
<dbReference type="PANTHER" id="PTHR33744">
    <property type="entry name" value="CARBOHYDRATE DIACID REGULATOR"/>
    <property type="match status" value="1"/>
</dbReference>
<evidence type="ECO:0000259" key="2">
    <source>
        <dbReference type="Pfam" id="PF13556"/>
    </source>
</evidence>
<keyword evidence="5" id="KW-1185">Reference proteome</keyword>
<dbReference type="STRING" id="545501.BN997_02242"/>
<dbReference type="Gene3D" id="1.10.10.2840">
    <property type="entry name" value="PucR C-terminal helix-turn-helix domain"/>
    <property type="match status" value="1"/>
</dbReference>
<dbReference type="Pfam" id="PF13556">
    <property type="entry name" value="HTH_30"/>
    <property type="match status" value="1"/>
</dbReference>
<dbReference type="InterPro" id="IPR029016">
    <property type="entry name" value="GAF-like_dom_sf"/>
</dbReference>
<protein>
    <submittedName>
        <fullName evidence="4">Carbohydrate diacid regulator</fullName>
    </submittedName>
</protein>
<dbReference type="AlphaFoldDB" id="A0A0A1MH41"/>
<evidence type="ECO:0000313" key="4">
    <source>
        <dbReference type="EMBL" id="CEI82378.1"/>
    </source>
</evidence>
<comment type="similarity">
    <text evidence="1">Belongs to the CdaR family.</text>
</comment>
<organism evidence="4 5">
    <name type="scientific">Oceanobacillus oncorhynchi</name>
    <dbReference type="NCBI Taxonomy" id="545501"/>
    <lineage>
        <taxon>Bacteria</taxon>
        <taxon>Bacillati</taxon>
        <taxon>Bacillota</taxon>
        <taxon>Bacilli</taxon>
        <taxon>Bacillales</taxon>
        <taxon>Bacillaceae</taxon>
        <taxon>Oceanobacillus</taxon>
    </lineage>
</organism>
<feature type="domain" description="CdaR GGDEF-like" evidence="3">
    <location>
        <begin position="214"/>
        <end position="331"/>
    </location>
</feature>
<proteinExistence type="inferred from homology"/>
<dbReference type="Pfam" id="PF17853">
    <property type="entry name" value="GGDEF_2"/>
    <property type="match status" value="1"/>
</dbReference>
<name>A0A0A1MH41_9BACI</name>
<dbReference type="InterPro" id="IPR025736">
    <property type="entry name" value="PucR_C-HTH_dom"/>
</dbReference>
<dbReference type="Proteomes" id="UP000040453">
    <property type="component" value="Unassembled WGS sequence"/>
</dbReference>
<gene>
    <name evidence="4" type="primary">cdaR_1</name>
    <name evidence="4" type="ORF">BN997_02242</name>
</gene>
<reference evidence="4 5" key="1">
    <citation type="submission" date="2014-11" db="EMBL/GenBank/DDBJ databases">
        <authorList>
            <person name="Urmite Genomes Urmite Genomes"/>
        </authorList>
    </citation>
    <scope>NUCLEOTIDE SEQUENCE [LARGE SCALE GENOMIC DNA]</scope>
    <source>
        <strain evidence="4 5">Oc5</strain>
    </source>
</reference>
<evidence type="ECO:0000259" key="3">
    <source>
        <dbReference type="Pfam" id="PF17853"/>
    </source>
</evidence>
<dbReference type="InterPro" id="IPR042070">
    <property type="entry name" value="PucR_C-HTH_sf"/>
</dbReference>
<feature type="domain" description="PucR C-terminal helix-turn-helix" evidence="2">
    <location>
        <begin position="388"/>
        <end position="446"/>
    </location>
</feature>
<evidence type="ECO:0000256" key="1">
    <source>
        <dbReference type="ARBA" id="ARBA00006754"/>
    </source>
</evidence>
<dbReference type="EMBL" id="CDGG01000001">
    <property type="protein sequence ID" value="CEI82378.1"/>
    <property type="molecule type" value="Genomic_DNA"/>
</dbReference>
<dbReference type="InterPro" id="IPR051448">
    <property type="entry name" value="CdaR-like_regulators"/>
</dbReference>
<dbReference type="PANTHER" id="PTHR33744:SF1">
    <property type="entry name" value="DNA-BINDING TRANSCRIPTIONAL ACTIVATOR ADER"/>
    <property type="match status" value="1"/>
</dbReference>
<accession>A0A0A1MH41</accession>
<dbReference type="InterPro" id="IPR041522">
    <property type="entry name" value="CdaR_GGDEF"/>
</dbReference>
<sequence>MIVYPTNKKQVYQLLNLFKIMHFLFRAYLYKGVYFMNSSHITKNKIATLKQPFSSLDELADTISEVLSCPITIEDANHYVLAYSKHTENIDEARIGTIMNRKVPDKVINGLWKNGAMPKLIDSNQPVIIPEIKEIGLGNRIAISIWKKNEILGFIWAHTGENEYSKDDLEILSEATRQVKKFILQKLPGRRNTEQAYKDFFWQLLTADFVSASTIQSYEKQFNIKLQDGLAIIVFHFEDAITPQIEKHASYLSETVMQVNTIFRLFDDQDFILLVRLWKTDDTSDKIYQFIEQFQEKISTQLQLTSMRAAGSQIYGSAKDMTRAYEEALQTNSLQKQFPDELSSCFLYEDLGVFQWIDVLKEHRHKRRHTNKYIQRLQQYDQRQQSNLLYTLEKFLEHDSNVHRTAKALFIHPNTMNYRLKRIHEISNLDLKNPHQKVAVYLELLADKLEKS</sequence>
<dbReference type="Gene3D" id="3.30.450.40">
    <property type="match status" value="1"/>
</dbReference>